<evidence type="ECO:0000256" key="2">
    <source>
        <dbReference type="ARBA" id="ARBA00023015"/>
    </source>
</evidence>
<dbReference type="GO" id="GO:0000160">
    <property type="term" value="P:phosphorelay signal transduction system"/>
    <property type="evidence" value="ECO:0007669"/>
    <property type="project" value="InterPro"/>
</dbReference>
<dbReference type="PANTHER" id="PTHR35807:SF1">
    <property type="entry name" value="TRANSCRIPTIONAL REGULATOR REDD"/>
    <property type="match status" value="1"/>
</dbReference>
<evidence type="ECO:0000313" key="8">
    <source>
        <dbReference type="Proteomes" id="UP000295136"/>
    </source>
</evidence>
<feature type="DNA-binding region" description="OmpR/PhoB-type" evidence="5">
    <location>
        <begin position="12"/>
        <end position="110"/>
    </location>
</feature>
<dbReference type="EMBL" id="SMLD01000057">
    <property type="protein sequence ID" value="TDE47924.1"/>
    <property type="molecule type" value="Genomic_DNA"/>
</dbReference>
<dbReference type="Gene3D" id="1.25.40.10">
    <property type="entry name" value="Tetratricopeptide repeat domain"/>
    <property type="match status" value="1"/>
</dbReference>
<dbReference type="SUPFAM" id="SSF46894">
    <property type="entry name" value="C-terminal effector domain of the bipartite response regulators"/>
    <property type="match status" value="1"/>
</dbReference>
<organism evidence="7 8">
    <name type="scientific">Nonomuraea mesophila</name>
    <dbReference type="NCBI Taxonomy" id="2530382"/>
    <lineage>
        <taxon>Bacteria</taxon>
        <taxon>Bacillati</taxon>
        <taxon>Actinomycetota</taxon>
        <taxon>Actinomycetes</taxon>
        <taxon>Streptosporangiales</taxon>
        <taxon>Streptosporangiaceae</taxon>
        <taxon>Nonomuraea</taxon>
    </lineage>
</organism>
<keyword evidence="2" id="KW-0805">Transcription regulation</keyword>
<accession>A0A4R5FDY6</accession>
<keyword evidence="3 5" id="KW-0238">DNA-binding</keyword>
<dbReference type="SMART" id="SM01043">
    <property type="entry name" value="BTAD"/>
    <property type="match status" value="1"/>
</dbReference>
<comment type="caution">
    <text evidence="7">The sequence shown here is derived from an EMBL/GenBank/DDBJ whole genome shotgun (WGS) entry which is preliminary data.</text>
</comment>
<dbReference type="CDD" id="cd15831">
    <property type="entry name" value="BTAD"/>
    <property type="match status" value="1"/>
</dbReference>
<dbReference type="InterPro" id="IPR036388">
    <property type="entry name" value="WH-like_DNA-bd_sf"/>
</dbReference>
<dbReference type="SUPFAM" id="SSF48452">
    <property type="entry name" value="TPR-like"/>
    <property type="match status" value="1"/>
</dbReference>
<feature type="domain" description="OmpR/PhoB-type" evidence="6">
    <location>
        <begin position="12"/>
        <end position="110"/>
    </location>
</feature>
<dbReference type="Proteomes" id="UP000295136">
    <property type="component" value="Unassembled WGS sequence"/>
</dbReference>
<dbReference type="InterPro" id="IPR011990">
    <property type="entry name" value="TPR-like_helical_dom_sf"/>
</dbReference>
<gene>
    <name evidence="7" type="ORF">E1295_22030</name>
</gene>
<evidence type="ECO:0000259" key="6">
    <source>
        <dbReference type="PROSITE" id="PS51755"/>
    </source>
</evidence>
<evidence type="ECO:0000256" key="3">
    <source>
        <dbReference type="ARBA" id="ARBA00023125"/>
    </source>
</evidence>
<dbReference type="GO" id="GO:0006355">
    <property type="term" value="P:regulation of DNA-templated transcription"/>
    <property type="evidence" value="ECO:0007669"/>
    <property type="project" value="InterPro"/>
</dbReference>
<dbReference type="InterPro" id="IPR051677">
    <property type="entry name" value="AfsR-DnrI-RedD_regulator"/>
</dbReference>
<dbReference type="Gene3D" id="1.10.10.10">
    <property type="entry name" value="Winged helix-like DNA-binding domain superfamily/Winged helix DNA-binding domain"/>
    <property type="match status" value="1"/>
</dbReference>
<dbReference type="InterPro" id="IPR001867">
    <property type="entry name" value="OmpR/PhoB-type_DNA-bd"/>
</dbReference>
<dbReference type="InterPro" id="IPR005158">
    <property type="entry name" value="BTAD"/>
</dbReference>
<dbReference type="SMART" id="SM00862">
    <property type="entry name" value="Trans_reg_C"/>
    <property type="match status" value="1"/>
</dbReference>
<dbReference type="PROSITE" id="PS51755">
    <property type="entry name" value="OMPR_PHOB"/>
    <property type="match status" value="1"/>
</dbReference>
<name>A0A4R5FDY6_9ACTN</name>
<sequence>MNHAMFPDPSSRPSNRLGALRFGVLGTLAVWREGGCTEIAAAKHRTVLAMLLANPNRTVSVGMLIDELWPGLAPSTARKTVQGYVWRLRRVLGPFADRLVTIGSGYRMVLPQDGLDVLEFERSVDTARVALHAGASERAVGELTRALDLWRGPAFDGVPRSPAIEAYAVRLDEAYVAAQESLIATRLNLGRPAEVVPDLVGLSAAHPHRESLHRLLMTALHRTGRRLDALDVFQRLRFRLAAHYGLEPDRQTTELHQALLRDCVDVAAIPQR</sequence>
<comment type="similarity">
    <text evidence="1">Belongs to the AfsR/DnrI/RedD regulatory family.</text>
</comment>
<dbReference type="Pfam" id="PF00486">
    <property type="entry name" value="Trans_reg_C"/>
    <property type="match status" value="1"/>
</dbReference>
<keyword evidence="4" id="KW-0804">Transcription</keyword>
<dbReference type="GO" id="GO:0003677">
    <property type="term" value="F:DNA binding"/>
    <property type="evidence" value="ECO:0007669"/>
    <property type="project" value="UniProtKB-UniRule"/>
</dbReference>
<evidence type="ECO:0000313" key="7">
    <source>
        <dbReference type="EMBL" id="TDE47924.1"/>
    </source>
</evidence>
<dbReference type="Pfam" id="PF03704">
    <property type="entry name" value="BTAD"/>
    <property type="match status" value="1"/>
</dbReference>
<dbReference type="PANTHER" id="PTHR35807">
    <property type="entry name" value="TRANSCRIPTIONAL REGULATOR REDD-RELATED"/>
    <property type="match status" value="1"/>
</dbReference>
<evidence type="ECO:0000256" key="5">
    <source>
        <dbReference type="PROSITE-ProRule" id="PRU01091"/>
    </source>
</evidence>
<reference evidence="7 8" key="1">
    <citation type="submission" date="2019-03" db="EMBL/GenBank/DDBJ databases">
        <title>Draft genome sequences of novel Actinobacteria.</title>
        <authorList>
            <person name="Sahin N."/>
            <person name="Ay H."/>
            <person name="Saygin H."/>
        </authorList>
    </citation>
    <scope>NUCLEOTIDE SEQUENCE [LARGE SCALE GENOMIC DNA]</scope>
    <source>
        <strain evidence="7 8">6K102</strain>
    </source>
</reference>
<keyword evidence="8" id="KW-1185">Reference proteome</keyword>
<evidence type="ECO:0000256" key="1">
    <source>
        <dbReference type="ARBA" id="ARBA00005820"/>
    </source>
</evidence>
<dbReference type="AlphaFoldDB" id="A0A4R5FDY6"/>
<dbReference type="InterPro" id="IPR016032">
    <property type="entry name" value="Sig_transdc_resp-reg_C-effctor"/>
</dbReference>
<protein>
    <submittedName>
        <fullName evidence="7">AfsR/SARP family transcriptional regulator</fullName>
    </submittedName>
</protein>
<evidence type="ECO:0000256" key="4">
    <source>
        <dbReference type="ARBA" id="ARBA00023163"/>
    </source>
</evidence>
<proteinExistence type="inferred from homology"/>